<feature type="region of interest" description="Disordered" evidence="1">
    <location>
        <begin position="243"/>
        <end position="346"/>
    </location>
</feature>
<feature type="compositionally biased region" description="Polar residues" evidence="1">
    <location>
        <begin position="210"/>
        <end position="221"/>
    </location>
</feature>
<feature type="region of interest" description="Disordered" evidence="1">
    <location>
        <begin position="122"/>
        <end position="172"/>
    </location>
</feature>
<evidence type="ECO:0000313" key="2">
    <source>
        <dbReference type="EMBL" id="KZT71318.1"/>
    </source>
</evidence>
<dbReference type="AlphaFoldDB" id="A0A165RYS5"/>
<proteinExistence type="predicted"/>
<dbReference type="OrthoDB" id="3021720at2759"/>
<feature type="region of interest" description="Disordered" evidence="1">
    <location>
        <begin position="1"/>
        <end position="99"/>
    </location>
</feature>
<dbReference type="Proteomes" id="UP000076727">
    <property type="component" value="Unassembled WGS sequence"/>
</dbReference>
<name>A0A165RYS5_9APHY</name>
<keyword evidence="3" id="KW-1185">Reference proteome</keyword>
<dbReference type="EMBL" id="KV429046">
    <property type="protein sequence ID" value="KZT71318.1"/>
    <property type="molecule type" value="Genomic_DNA"/>
</dbReference>
<feature type="compositionally biased region" description="Polar residues" evidence="1">
    <location>
        <begin position="254"/>
        <end position="270"/>
    </location>
</feature>
<evidence type="ECO:0000313" key="3">
    <source>
        <dbReference type="Proteomes" id="UP000076727"/>
    </source>
</evidence>
<feature type="compositionally biased region" description="Low complexity" evidence="1">
    <location>
        <begin position="8"/>
        <end position="20"/>
    </location>
</feature>
<feature type="compositionally biased region" description="Basic and acidic residues" evidence="1">
    <location>
        <begin position="311"/>
        <end position="325"/>
    </location>
</feature>
<evidence type="ECO:0000256" key="1">
    <source>
        <dbReference type="SAM" id="MobiDB-lite"/>
    </source>
</evidence>
<accession>A0A165RYS5</accession>
<protein>
    <submittedName>
        <fullName evidence="2">Uncharacterized protein</fullName>
    </submittedName>
</protein>
<feature type="compositionally biased region" description="Acidic residues" evidence="1">
    <location>
        <begin position="273"/>
        <end position="286"/>
    </location>
</feature>
<feature type="region of interest" description="Disordered" evidence="1">
    <location>
        <begin position="191"/>
        <end position="228"/>
    </location>
</feature>
<feature type="compositionally biased region" description="Basic and acidic residues" evidence="1">
    <location>
        <begin position="122"/>
        <end position="133"/>
    </location>
</feature>
<feature type="compositionally biased region" description="Basic residues" evidence="1">
    <location>
        <begin position="45"/>
        <end position="59"/>
    </location>
</feature>
<sequence>MHEPPPSASVSPPASSSSSSTPPPSPGGHHHRAHPHLATLLPHPPHPHLPHHHHHHHHSMYSPSSRAADISRLLDPAYASGSSSSDSSTRTRVSAWASPAHRATVPPDLKYAQTQTRAYVDHHGDLHDPDYRDFPVLPMPTRPTRSHNQRGPSAASAAAHRSRSASRPRYSPSYALITRPEWERHWATELDGDGADDVDEEDEVTDADSQSHYSPFSTASRASPRRAVTIHTTQPYTGYAPYSDYSDYHADPQTLPTTTPPSGSHESPITESPLEDSPFDPDELDPSPDAGRKRQKRQSTGYSSLLRKRRATDSKEDAVTEDRGVSADAGADADVTTEKEERPPQKTRFTVAGAQGDDVYVCRLPLLSPSLRPDPRTSRPTCSVSLQQQWAAISLRIRFGLFHAKRRLSVRSRRYSTSDAP</sequence>
<reference evidence="2 3" key="1">
    <citation type="journal article" date="2016" name="Mol. Biol. Evol.">
        <title>Comparative Genomics of Early-Diverging Mushroom-Forming Fungi Provides Insights into the Origins of Lignocellulose Decay Capabilities.</title>
        <authorList>
            <person name="Nagy L.G."/>
            <person name="Riley R."/>
            <person name="Tritt A."/>
            <person name="Adam C."/>
            <person name="Daum C."/>
            <person name="Floudas D."/>
            <person name="Sun H."/>
            <person name="Yadav J.S."/>
            <person name="Pangilinan J."/>
            <person name="Larsson K.H."/>
            <person name="Matsuura K."/>
            <person name="Barry K."/>
            <person name="Labutti K."/>
            <person name="Kuo R."/>
            <person name="Ohm R.A."/>
            <person name="Bhattacharya S.S."/>
            <person name="Shirouzu T."/>
            <person name="Yoshinaga Y."/>
            <person name="Martin F.M."/>
            <person name="Grigoriev I.V."/>
            <person name="Hibbett D.S."/>
        </authorList>
    </citation>
    <scope>NUCLEOTIDE SEQUENCE [LARGE SCALE GENOMIC DNA]</scope>
    <source>
        <strain evidence="2 3">L-15889</strain>
    </source>
</reference>
<feature type="compositionally biased region" description="Acidic residues" evidence="1">
    <location>
        <begin position="191"/>
        <end position="206"/>
    </location>
</feature>
<organism evidence="2 3">
    <name type="scientific">Daedalea quercina L-15889</name>
    <dbReference type="NCBI Taxonomy" id="1314783"/>
    <lineage>
        <taxon>Eukaryota</taxon>
        <taxon>Fungi</taxon>
        <taxon>Dikarya</taxon>
        <taxon>Basidiomycota</taxon>
        <taxon>Agaricomycotina</taxon>
        <taxon>Agaricomycetes</taxon>
        <taxon>Polyporales</taxon>
        <taxon>Fomitopsis</taxon>
    </lineage>
</organism>
<gene>
    <name evidence="2" type="ORF">DAEQUDRAFT_124885</name>
</gene>